<dbReference type="EMBL" id="SJPU01000001">
    <property type="protein sequence ID" value="TWU18098.1"/>
    <property type="molecule type" value="Genomic_DNA"/>
</dbReference>
<comment type="caution">
    <text evidence="1">The sequence shown here is derived from an EMBL/GenBank/DDBJ whole genome shotgun (WGS) entry which is preliminary data.</text>
</comment>
<dbReference type="Proteomes" id="UP000319908">
    <property type="component" value="Unassembled WGS sequence"/>
</dbReference>
<reference evidence="1 2" key="1">
    <citation type="journal article" date="2020" name="Antonie Van Leeuwenhoek">
        <title>Rhodopirellula heiligendammensis sp. nov., Rhodopirellula pilleata sp. nov., and Rhodopirellula solitaria sp. nov. isolated from natural or artificial marine surfaces in Northern Germany and California, USA, and emended description of the genus Rhodopirellula.</title>
        <authorList>
            <person name="Kallscheuer N."/>
            <person name="Wiegand S."/>
            <person name="Jogler M."/>
            <person name="Boedeker C."/>
            <person name="Peeters S.H."/>
            <person name="Rast P."/>
            <person name="Heuer A."/>
            <person name="Jetten M.S.M."/>
            <person name="Rohde M."/>
            <person name="Jogler C."/>
        </authorList>
    </citation>
    <scope>NUCLEOTIDE SEQUENCE [LARGE SCALE GENOMIC DNA]</scope>
    <source>
        <strain evidence="1 2">Poly21</strain>
    </source>
</reference>
<proteinExistence type="predicted"/>
<evidence type="ECO:0000313" key="1">
    <source>
        <dbReference type="EMBL" id="TWU18098.1"/>
    </source>
</evidence>
<sequence>MFRLVRCAEIVARLNGVMGVAKLKTKADSAIFVDAWVAIDENELGAACPSAESIKLVIA</sequence>
<protein>
    <submittedName>
        <fullName evidence="1">Uncharacterized protein</fullName>
    </submittedName>
</protein>
<keyword evidence="2" id="KW-1185">Reference proteome</keyword>
<name>A0A5C6C1U7_9BACT</name>
<dbReference type="AlphaFoldDB" id="A0A5C6C1U7"/>
<evidence type="ECO:0000313" key="2">
    <source>
        <dbReference type="Proteomes" id="UP000319908"/>
    </source>
</evidence>
<accession>A0A5C6C1U7</accession>
<gene>
    <name evidence="1" type="ORF">Poly21_02530</name>
</gene>
<organism evidence="1 2">
    <name type="scientific">Allorhodopirellula heiligendammensis</name>
    <dbReference type="NCBI Taxonomy" id="2714739"/>
    <lineage>
        <taxon>Bacteria</taxon>
        <taxon>Pseudomonadati</taxon>
        <taxon>Planctomycetota</taxon>
        <taxon>Planctomycetia</taxon>
        <taxon>Pirellulales</taxon>
        <taxon>Pirellulaceae</taxon>
        <taxon>Allorhodopirellula</taxon>
    </lineage>
</organism>